<evidence type="ECO:0000313" key="3">
    <source>
        <dbReference type="EMBL" id="PLW54761.1"/>
    </source>
</evidence>
<feature type="region of interest" description="Disordered" evidence="1">
    <location>
        <begin position="1"/>
        <end position="32"/>
    </location>
</feature>
<gene>
    <name evidence="3" type="ORF">PCANC_03653</name>
    <name evidence="2" type="ORF">PCANC_03657</name>
</gene>
<proteinExistence type="predicted"/>
<evidence type="ECO:0000313" key="4">
    <source>
        <dbReference type="Proteomes" id="UP000235388"/>
    </source>
</evidence>
<protein>
    <submittedName>
        <fullName evidence="3">Uncharacterized protein</fullName>
    </submittedName>
</protein>
<dbReference type="EMBL" id="PGCJ01000041">
    <property type="protein sequence ID" value="PLW54761.1"/>
    <property type="molecule type" value="Genomic_DNA"/>
</dbReference>
<evidence type="ECO:0000256" key="1">
    <source>
        <dbReference type="SAM" id="MobiDB-lite"/>
    </source>
</evidence>
<reference evidence="3 4" key="1">
    <citation type="submission" date="2017-11" db="EMBL/GenBank/DDBJ databases">
        <title>De novo assembly and phasing of dikaryotic genomes from two isolates of Puccinia coronata f. sp. avenae, the causal agent of oat crown rust.</title>
        <authorList>
            <person name="Miller M.E."/>
            <person name="Zhang Y."/>
            <person name="Omidvar V."/>
            <person name="Sperschneider J."/>
            <person name="Schwessinger B."/>
            <person name="Raley C."/>
            <person name="Palmer J.M."/>
            <person name="Garnica D."/>
            <person name="Upadhyaya N."/>
            <person name="Rathjen J."/>
            <person name="Taylor J.M."/>
            <person name="Park R.F."/>
            <person name="Dodds P.N."/>
            <person name="Hirsch C.D."/>
            <person name="Kianian S.F."/>
            <person name="Figueroa M."/>
        </authorList>
    </citation>
    <scope>NUCLEOTIDE SEQUENCE [LARGE SCALE GENOMIC DNA]</scope>
    <source>
        <strain evidence="3">12NC29</strain>
    </source>
</reference>
<accession>A0A2N5VXN4</accession>
<evidence type="ECO:0000313" key="2">
    <source>
        <dbReference type="EMBL" id="PLW54758.1"/>
    </source>
</evidence>
<dbReference type="EMBL" id="PGCJ01000041">
    <property type="protein sequence ID" value="PLW54758.1"/>
    <property type="molecule type" value="Genomic_DNA"/>
</dbReference>
<keyword evidence="4" id="KW-1185">Reference proteome</keyword>
<comment type="caution">
    <text evidence="3">The sequence shown here is derived from an EMBL/GenBank/DDBJ whole genome shotgun (WGS) entry which is preliminary data.</text>
</comment>
<name>A0A2N5VXN4_9BASI</name>
<organism evidence="3 4">
    <name type="scientific">Puccinia coronata f. sp. avenae</name>
    <dbReference type="NCBI Taxonomy" id="200324"/>
    <lineage>
        <taxon>Eukaryota</taxon>
        <taxon>Fungi</taxon>
        <taxon>Dikarya</taxon>
        <taxon>Basidiomycota</taxon>
        <taxon>Pucciniomycotina</taxon>
        <taxon>Pucciniomycetes</taxon>
        <taxon>Pucciniales</taxon>
        <taxon>Pucciniaceae</taxon>
        <taxon>Puccinia</taxon>
    </lineage>
</organism>
<dbReference type="Proteomes" id="UP000235388">
    <property type="component" value="Unassembled WGS sequence"/>
</dbReference>
<dbReference type="AlphaFoldDB" id="A0A2N5VXN4"/>
<sequence>MPSAFEDSAAVGVGVTPGRRPERTRTNSASSSVQTSDCLALTTYPSLSEGLVLPGGCEARLRRRFASLGGSLFELPRRGLLIHELDRLPAGLKGQARHHFMVV</sequence>